<sequence>MERYKRRWNLRINGLLEKSDEDPRREVCRLIVDSLLYYQWSVSVMRCVTFEKNQAVRSGIYGKNSMSSSGSNQLVPYRAPAVGSVFTGPGWPDWDTSDLEKNPQNYAKKLQVE</sequence>
<evidence type="ECO:0000256" key="1">
    <source>
        <dbReference type="SAM" id="MobiDB-lite"/>
    </source>
</evidence>
<gene>
    <name evidence="2" type="ORF">ROHU_032019</name>
</gene>
<name>A0A498LRL6_LABRO</name>
<evidence type="ECO:0000313" key="2">
    <source>
        <dbReference type="EMBL" id="RXN08107.1"/>
    </source>
</evidence>
<feature type="region of interest" description="Disordered" evidence="1">
    <location>
        <begin position="91"/>
        <end position="113"/>
    </location>
</feature>
<dbReference type="AlphaFoldDB" id="A0A498LRL6"/>
<accession>A0A498LRL6</accession>
<comment type="caution">
    <text evidence="2">The sequence shown here is derived from an EMBL/GenBank/DDBJ whole genome shotgun (WGS) entry which is preliminary data.</text>
</comment>
<reference evidence="2 3" key="1">
    <citation type="submission" date="2018-03" db="EMBL/GenBank/DDBJ databases">
        <title>Draft genome sequence of Rohu Carp (Labeo rohita).</title>
        <authorList>
            <person name="Das P."/>
            <person name="Kushwaha B."/>
            <person name="Joshi C.G."/>
            <person name="Kumar D."/>
            <person name="Nagpure N.S."/>
            <person name="Sahoo L."/>
            <person name="Das S.P."/>
            <person name="Bit A."/>
            <person name="Patnaik S."/>
            <person name="Meher P.K."/>
            <person name="Jayasankar P."/>
            <person name="Koringa P.G."/>
            <person name="Patel N.V."/>
            <person name="Hinsu A.T."/>
            <person name="Kumar R."/>
            <person name="Pandey M."/>
            <person name="Agarwal S."/>
            <person name="Srivastava S."/>
            <person name="Singh M."/>
            <person name="Iquebal M.A."/>
            <person name="Jaiswal S."/>
            <person name="Angadi U.B."/>
            <person name="Kumar N."/>
            <person name="Raza M."/>
            <person name="Shah T.M."/>
            <person name="Rai A."/>
            <person name="Jena J.K."/>
        </authorList>
    </citation>
    <scope>NUCLEOTIDE SEQUENCE [LARGE SCALE GENOMIC DNA]</scope>
    <source>
        <strain evidence="2">DASCIFA01</strain>
        <tissue evidence="2">Testis</tissue>
    </source>
</reference>
<evidence type="ECO:0000313" key="3">
    <source>
        <dbReference type="Proteomes" id="UP000290572"/>
    </source>
</evidence>
<organism evidence="2 3">
    <name type="scientific">Labeo rohita</name>
    <name type="common">Indian major carp</name>
    <name type="synonym">Cyprinus rohita</name>
    <dbReference type="NCBI Taxonomy" id="84645"/>
    <lineage>
        <taxon>Eukaryota</taxon>
        <taxon>Metazoa</taxon>
        <taxon>Chordata</taxon>
        <taxon>Craniata</taxon>
        <taxon>Vertebrata</taxon>
        <taxon>Euteleostomi</taxon>
        <taxon>Actinopterygii</taxon>
        <taxon>Neopterygii</taxon>
        <taxon>Teleostei</taxon>
        <taxon>Ostariophysi</taxon>
        <taxon>Cypriniformes</taxon>
        <taxon>Cyprinidae</taxon>
        <taxon>Labeoninae</taxon>
        <taxon>Labeonini</taxon>
        <taxon>Labeo</taxon>
    </lineage>
</organism>
<dbReference type="Proteomes" id="UP000290572">
    <property type="component" value="Unassembled WGS sequence"/>
</dbReference>
<proteinExistence type="predicted"/>
<keyword evidence="3" id="KW-1185">Reference proteome</keyword>
<dbReference type="EMBL" id="QBIY01013330">
    <property type="protein sequence ID" value="RXN08107.1"/>
    <property type="molecule type" value="Genomic_DNA"/>
</dbReference>
<protein>
    <submittedName>
        <fullName evidence="2">Uncharacterized protein</fullName>
    </submittedName>
</protein>